<dbReference type="OrthoDB" id="70376at2759"/>
<feature type="compositionally biased region" description="Low complexity" evidence="6">
    <location>
        <begin position="27"/>
        <end position="38"/>
    </location>
</feature>
<dbReference type="EMBL" id="LT552960">
    <property type="protein sequence ID" value="SAL99693.1"/>
    <property type="molecule type" value="Genomic_DNA"/>
</dbReference>
<gene>
    <name evidence="7" type="primary">ABSGL_05338.1 scaffold 6959</name>
</gene>
<dbReference type="InParanoid" id="A0A163JIV0"/>
<dbReference type="AlphaFoldDB" id="A0A163JIV0"/>
<evidence type="ECO:0000313" key="8">
    <source>
        <dbReference type="Proteomes" id="UP000078561"/>
    </source>
</evidence>
<dbReference type="InterPro" id="IPR013907">
    <property type="entry name" value="Sds3"/>
</dbReference>
<accession>A0A163JIV0</accession>
<evidence type="ECO:0000256" key="4">
    <source>
        <dbReference type="ARBA" id="ARBA00023163"/>
    </source>
</evidence>
<feature type="region of interest" description="Disordered" evidence="6">
    <location>
        <begin position="207"/>
        <end position="353"/>
    </location>
</feature>
<name>A0A163JIV0_ABSGL</name>
<dbReference type="Proteomes" id="UP000078561">
    <property type="component" value="Unassembled WGS sequence"/>
</dbReference>
<comment type="subcellular location">
    <subcellularLocation>
        <location evidence="1">Nucleus</location>
    </subcellularLocation>
</comment>
<feature type="compositionally biased region" description="Polar residues" evidence="6">
    <location>
        <begin position="15"/>
        <end position="26"/>
    </location>
</feature>
<evidence type="ECO:0000256" key="6">
    <source>
        <dbReference type="SAM" id="MobiDB-lite"/>
    </source>
</evidence>
<sequence length="505" mass="55771">MPLASLLETNKPFVFTSSHSNGSSTELAPPSSAMPSLPRQVNNTPSSPPPAAILNHTKGLPSSPLDRGHYHASSTISNEYNDDSTASTTTTIMEATNQQPTTETLPSYYNNGQPSRPNGIGSHSLSSTTGTKALLHDHTTHISPSTPTTHNNNSQQLLSPSTTDAVVLPTATAMTTSHNSSPPPSRLPQQHSSNTSLLFTSPHLQDSAASLPAHNGPTNHNVPSPRQSLPPVDPLQQHHHLHHHHLHHHQQQQEDRDSILSKHSRPLSSPLLSPSTITGTASATPPSLPPPSSVNKDPLFPGVSQSIVPPPPLLSAMATTIPSTFPTSSTTKRVTGQHNEGDSGYFDNSATENRRVKRRKELNQRIDGLTNDFNQNRESQAHNNTHQHYKDGLLLLESIRQKTLDHGQLFRDYQTQVTDRQFTLEIRHAEEEYLAERNEVREKLFAVLEEKRRKLKEDKDNCDLAYDVVLESQTRMNKRSLRKRGMENGDGKVNKRKQLSDILFM</sequence>
<keyword evidence="5" id="KW-0539">Nucleus</keyword>
<keyword evidence="3" id="KW-0805">Transcription regulation</keyword>
<keyword evidence="2" id="KW-0678">Repressor</keyword>
<proteinExistence type="predicted"/>
<feature type="compositionally biased region" description="Polar residues" evidence="6">
    <location>
        <begin position="92"/>
        <end position="131"/>
    </location>
</feature>
<organism evidence="7">
    <name type="scientific">Absidia glauca</name>
    <name type="common">Pin mould</name>
    <dbReference type="NCBI Taxonomy" id="4829"/>
    <lineage>
        <taxon>Eukaryota</taxon>
        <taxon>Fungi</taxon>
        <taxon>Fungi incertae sedis</taxon>
        <taxon>Mucoromycota</taxon>
        <taxon>Mucoromycotina</taxon>
        <taxon>Mucoromycetes</taxon>
        <taxon>Mucorales</taxon>
        <taxon>Cunninghamellaceae</taxon>
        <taxon>Absidia</taxon>
    </lineage>
</organism>
<evidence type="ECO:0000256" key="5">
    <source>
        <dbReference type="ARBA" id="ARBA00023242"/>
    </source>
</evidence>
<dbReference type="GO" id="GO:0010468">
    <property type="term" value="P:regulation of gene expression"/>
    <property type="evidence" value="ECO:0007669"/>
    <property type="project" value="UniProtKB-ARBA"/>
</dbReference>
<keyword evidence="4" id="KW-0804">Transcription</keyword>
<evidence type="ECO:0000256" key="2">
    <source>
        <dbReference type="ARBA" id="ARBA00022491"/>
    </source>
</evidence>
<feature type="compositionally biased region" description="Low complexity" evidence="6">
    <location>
        <begin position="141"/>
        <end position="150"/>
    </location>
</feature>
<keyword evidence="8" id="KW-1185">Reference proteome</keyword>
<protein>
    <submittedName>
        <fullName evidence="7">Uncharacterized protein</fullName>
    </submittedName>
</protein>
<feature type="compositionally biased region" description="Basic and acidic residues" evidence="6">
    <location>
        <begin position="251"/>
        <end position="260"/>
    </location>
</feature>
<feature type="region of interest" description="Disordered" evidence="6">
    <location>
        <begin position="15"/>
        <end position="159"/>
    </location>
</feature>
<reference evidence="7" key="1">
    <citation type="submission" date="2016-04" db="EMBL/GenBank/DDBJ databases">
        <authorList>
            <person name="Evans L.H."/>
            <person name="Alamgir A."/>
            <person name="Owens N."/>
            <person name="Weber N.D."/>
            <person name="Virtaneva K."/>
            <person name="Barbian K."/>
            <person name="Babar A."/>
            <person name="Rosenke K."/>
        </authorList>
    </citation>
    <scope>NUCLEOTIDE SEQUENCE [LARGE SCALE GENOMIC DNA]</scope>
    <source>
        <strain evidence="7">CBS 101.48</strain>
    </source>
</reference>
<evidence type="ECO:0000256" key="1">
    <source>
        <dbReference type="ARBA" id="ARBA00004123"/>
    </source>
</evidence>
<dbReference type="Pfam" id="PF08598">
    <property type="entry name" value="Sds3"/>
    <property type="match status" value="1"/>
</dbReference>
<feature type="compositionally biased region" description="Basic residues" evidence="6">
    <location>
        <begin position="237"/>
        <end position="250"/>
    </location>
</feature>
<feature type="compositionally biased region" description="Low complexity" evidence="6">
    <location>
        <begin position="319"/>
        <end position="331"/>
    </location>
</feature>
<feature type="compositionally biased region" description="Polar residues" evidence="6">
    <location>
        <begin position="216"/>
        <end position="227"/>
    </location>
</feature>
<feature type="region of interest" description="Disordered" evidence="6">
    <location>
        <begin position="174"/>
        <end position="194"/>
    </location>
</feature>
<dbReference type="STRING" id="4829.A0A163JIV0"/>
<feature type="compositionally biased region" description="Low complexity" evidence="6">
    <location>
        <begin position="266"/>
        <end position="285"/>
    </location>
</feature>
<dbReference type="GO" id="GO:0005654">
    <property type="term" value="C:nucleoplasm"/>
    <property type="evidence" value="ECO:0007669"/>
    <property type="project" value="UniProtKB-ARBA"/>
</dbReference>
<evidence type="ECO:0000256" key="3">
    <source>
        <dbReference type="ARBA" id="ARBA00023015"/>
    </source>
</evidence>
<evidence type="ECO:0000313" key="7">
    <source>
        <dbReference type="EMBL" id="SAL99693.1"/>
    </source>
</evidence>